<protein>
    <submittedName>
        <fullName evidence="2">Uncharacterized protein</fullName>
    </submittedName>
</protein>
<proteinExistence type="predicted"/>
<dbReference type="Proteomes" id="UP000024837">
    <property type="component" value="Unassembled WGS sequence"/>
</dbReference>
<organism evidence="2 3">
    <name type="scientific">Drechslerella stenobrocha 248</name>
    <dbReference type="NCBI Taxonomy" id="1043628"/>
    <lineage>
        <taxon>Eukaryota</taxon>
        <taxon>Fungi</taxon>
        <taxon>Dikarya</taxon>
        <taxon>Ascomycota</taxon>
        <taxon>Pezizomycotina</taxon>
        <taxon>Orbiliomycetes</taxon>
        <taxon>Orbiliales</taxon>
        <taxon>Orbiliaceae</taxon>
        <taxon>Drechslerella</taxon>
    </lineage>
</organism>
<name>W7I382_9PEZI</name>
<feature type="compositionally biased region" description="Low complexity" evidence="1">
    <location>
        <begin position="478"/>
        <end position="487"/>
    </location>
</feature>
<dbReference type="OrthoDB" id="5427050at2759"/>
<gene>
    <name evidence="2" type="ORF">DRE_03859</name>
</gene>
<dbReference type="AlphaFoldDB" id="W7I382"/>
<feature type="compositionally biased region" description="Basic and acidic residues" evidence="1">
    <location>
        <begin position="568"/>
        <end position="621"/>
    </location>
</feature>
<feature type="compositionally biased region" description="Gly residues" evidence="1">
    <location>
        <begin position="645"/>
        <end position="658"/>
    </location>
</feature>
<feature type="compositionally biased region" description="Basic and acidic residues" evidence="1">
    <location>
        <begin position="335"/>
        <end position="386"/>
    </location>
</feature>
<feature type="region of interest" description="Disordered" evidence="1">
    <location>
        <begin position="304"/>
        <end position="694"/>
    </location>
</feature>
<keyword evidence="3" id="KW-1185">Reference proteome</keyword>
<feature type="region of interest" description="Disordered" evidence="1">
    <location>
        <begin position="1"/>
        <end position="47"/>
    </location>
</feature>
<feature type="compositionally biased region" description="Basic and acidic residues" evidence="1">
    <location>
        <begin position="407"/>
        <end position="416"/>
    </location>
</feature>
<evidence type="ECO:0000256" key="1">
    <source>
        <dbReference type="SAM" id="MobiDB-lite"/>
    </source>
</evidence>
<feature type="compositionally biased region" description="Polar residues" evidence="1">
    <location>
        <begin position="428"/>
        <end position="437"/>
    </location>
</feature>
<dbReference type="EMBL" id="KI966414">
    <property type="protein sequence ID" value="EWC46847.1"/>
    <property type="molecule type" value="Genomic_DNA"/>
</dbReference>
<feature type="compositionally biased region" description="Basic and acidic residues" evidence="1">
    <location>
        <begin position="443"/>
        <end position="460"/>
    </location>
</feature>
<evidence type="ECO:0000313" key="3">
    <source>
        <dbReference type="Proteomes" id="UP000024837"/>
    </source>
</evidence>
<dbReference type="HOGENOM" id="CLU_396907_0_0_1"/>
<feature type="compositionally biased region" description="Basic and acidic residues" evidence="1">
    <location>
        <begin position="239"/>
        <end position="249"/>
    </location>
</feature>
<sequence>MEGFDQNHVMRDADEEAAQDEATTSKDDVVDDVSDDDGEDGDEVPWGKKKPIKEIMLVAKIDRRCALAIPNAQMAKADGRHHTILANMKWIHEAQRVQQRERHVREIKQVQRDLEKSIDWDLIKHVYPPGKEGLKESLHPLIWQSLNSPGRFLKPTPLDILPAKHRTVLVQKDQFERLRREQQADLPPNAMDVDETPKSELSIAELELHLDDMMSDEISKRRNEEIELRMLQEEEKHPIYRSLQREATSKRAVRTPVHPQTAPIPSKSEPLSGPSKSERPLPPLKTDNLIDQMEGMGLAGLVSATKTASASEGIDSESPDDRKRPNPFATSLPGETKRRPSDEQRTSKTSTDENRLPSVYDRRSPCREAEREEPPAPKRRISKEFRVAGPPIEQRQWKDTIAPTPGSERRASKDTPRGGYGLSHKPSSEQVCSNQEAPSYRRTSKDFQRGGTIHSERRAPLDASTDFPGPEPRRQSATPSSTTLPTTEGRVASGWAPERRSSDQTVTNRQGSHRAPGEHHPPNRGPHISRRHSGQEGRPWNVWINPNSRDNTSGGPPNTTEGGGPARQAEDSHRDSRPPRRESFDRRRDPEFDRERDPRPRHADAGPDRYNREWETDRERGPSPFRGARGSDYGFRGPPRDWGGSRSGGGGSGGSGGRGNDEADFSPSTGPANYRHRGRGFRARHESDSYQPFR</sequence>
<reference evidence="2 3" key="1">
    <citation type="submission" date="2013-05" db="EMBL/GenBank/DDBJ databases">
        <title>Drechslerella stenobrocha genome reveals carnivorous origination and mechanical trapping mechanism of predatory fungi.</title>
        <authorList>
            <person name="Liu X."/>
            <person name="Zhang W."/>
            <person name="Liu K."/>
        </authorList>
    </citation>
    <scope>NUCLEOTIDE SEQUENCE [LARGE SCALE GENOMIC DNA]</scope>
    <source>
        <strain evidence="2 3">248</strain>
    </source>
</reference>
<feature type="region of interest" description="Disordered" evidence="1">
    <location>
        <begin position="239"/>
        <end position="288"/>
    </location>
</feature>
<feature type="compositionally biased region" description="Acidic residues" evidence="1">
    <location>
        <begin position="29"/>
        <end position="43"/>
    </location>
</feature>
<accession>W7I382</accession>
<evidence type="ECO:0000313" key="2">
    <source>
        <dbReference type="EMBL" id="EWC46847.1"/>
    </source>
</evidence>